<evidence type="ECO:0000313" key="5">
    <source>
        <dbReference type="Proteomes" id="UP000030669"/>
    </source>
</evidence>
<organism evidence="4 5">
    <name type="scientific">Gloeophyllum trabeum (strain ATCC 11539 / FP-39264 / Madison 617)</name>
    <name type="common">Brown rot fungus</name>
    <dbReference type="NCBI Taxonomy" id="670483"/>
    <lineage>
        <taxon>Eukaryota</taxon>
        <taxon>Fungi</taxon>
        <taxon>Dikarya</taxon>
        <taxon>Basidiomycota</taxon>
        <taxon>Agaricomycotina</taxon>
        <taxon>Agaricomycetes</taxon>
        <taxon>Gloeophyllales</taxon>
        <taxon>Gloeophyllaceae</taxon>
        <taxon>Gloeophyllum</taxon>
    </lineage>
</organism>
<feature type="transmembrane region" description="Helical" evidence="2">
    <location>
        <begin position="276"/>
        <end position="294"/>
    </location>
</feature>
<keyword evidence="2" id="KW-0812">Transmembrane</keyword>
<dbReference type="CDD" id="cd17324">
    <property type="entry name" value="MFS_NepI_like"/>
    <property type="match status" value="1"/>
</dbReference>
<keyword evidence="2" id="KW-0472">Membrane</keyword>
<proteinExistence type="predicted"/>
<reference evidence="4 5" key="1">
    <citation type="journal article" date="2012" name="Science">
        <title>The Paleozoic origin of enzymatic lignin decomposition reconstructed from 31 fungal genomes.</title>
        <authorList>
            <person name="Floudas D."/>
            <person name="Binder M."/>
            <person name="Riley R."/>
            <person name="Barry K."/>
            <person name="Blanchette R.A."/>
            <person name="Henrissat B."/>
            <person name="Martinez A.T."/>
            <person name="Otillar R."/>
            <person name="Spatafora J.W."/>
            <person name="Yadav J.S."/>
            <person name="Aerts A."/>
            <person name="Benoit I."/>
            <person name="Boyd A."/>
            <person name="Carlson A."/>
            <person name="Copeland A."/>
            <person name="Coutinho P.M."/>
            <person name="de Vries R.P."/>
            <person name="Ferreira P."/>
            <person name="Findley K."/>
            <person name="Foster B."/>
            <person name="Gaskell J."/>
            <person name="Glotzer D."/>
            <person name="Gorecki P."/>
            <person name="Heitman J."/>
            <person name="Hesse C."/>
            <person name="Hori C."/>
            <person name="Igarashi K."/>
            <person name="Jurgens J.A."/>
            <person name="Kallen N."/>
            <person name="Kersten P."/>
            <person name="Kohler A."/>
            <person name="Kuees U."/>
            <person name="Kumar T.K.A."/>
            <person name="Kuo A."/>
            <person name="LaButti K."/>
            <person name="Larrondo L.F."/>
            <person name="Lindquist E."/>
            <person name="Ling A."/>
            <person name="Lombard V."/>
            <person name="Lucas S."/>
            <person name="Lundell T."/>
            <person name="Martin R."/>
            <person name="McLaughlin D.J."/>
            <person name="Morgenstern I."/>
            <person name="Morin E."/>
            <person name="Murat C."/>
            <person name="Nagy L.G."/>
            <person name="Nolan M."/>
            <person name="Ohm R.A."/>
            <person name="Patyshakuliyeva A."/>
            <person name="Rokas A."/>
            <person name="Ruiz-Duenas F.J."/>
            <person name="Sabat G."/>
            <person name="Salamov A."/>
            <person name="Samejima M."/>
            <person name="Schmutz J."/>
            <person name="Slot J.C."/>
            <person name="St John F."/>
            <person name="Stenlid J."/>
            <person name="Sun H."/>
            <person name="Sun S."/>
            <person name="Syed K."/>
            <person name="Tsang A."/>
            <person name="Wiebenga A."/>
            <person name="Young D."/>
            <person name="Pisabarro A."/>
            <person name="Eastwood D.C."/>
            <person name="Martin F."/>
            <person name="Cullen D."/>
            <person name="Grigoriev I.V."/>
            <person name="Hibbett D.S."/>
        </authorList>
    </citation>
    <scope>NUCLEOTIDE SEQUENCE [LARGE SCALE GENOMIC DNA]</scope>
    <source>
        <strain evidence="4 5">ATCC 11539</strain>
    </source>
</reference>
<dbReference type="Gene3D" id="1.20.1250.20">
    <property type="entry name" value="MFS general substrate transporter like domains"/>
    <property type="match status" value="1"/>
</dbReference>
<name>S7Q0M2_GLOTA</name>
<dbReference type="InterPro" id="IPR036259">
    <property type="entry name" value="MFS_trans_sf"/>
</dbReference>
<dbReference type="GO" id="GO:0022857">
    <property type="term" value="F:transmembrane transporter activity"/>
    <property type="evidence" value="ECO:0007669"/>
    <property type="project" value="InterPro"/>
</dbReference>
<gene>
    <name evidence="4" type="ORF">GLOTRDRAFT_45804</name>
</gene>
<dbReference type="InterPro" id="IPR020846">
    <property type="entry name" value="MFS_dom"/>
</dbReference>
<dbReference type="PANTHER" id="PTHR42910:SF1">
    <property type="entry name" value="MAJOR FACILITATOR SUPERFAMILY (MFS) PROFILE DOMAIN-CONTAINING PROTEIN"/>
    <property type="match status" value="1"/>
</dbReference>
<accession>S7Q0M2</accession>
<dbReference type="OrthoDB" id="2105912at2759"/>
<feature type="transmembrane region" description="Helical" evidence="2">
    <location>
        <begin position="391"/>
        <end position="409"/>
    </location>
</feature>
<feature type="transmembrane region" description="Helical" evidence="2">
    <location>
        <begin position="36"/>
        <end position="54"/>
    </location>
</feature>
<protein>
    <submittedName>
        <fullName evidence="4">MFS general substrate transporter</fullName>
    </submittedName>
</protein>
<evidence type="ECO:0000256" key="1">
    <source>
        <dbReference type="ARBA" id="ARBA00004141"/>
    </source>
</evidence>
<evidence type="ECO:0000256" key="2">
    <source>
        <dbReference type="SAM" id="Phobius"/>
    </source>
</evidence>
<evidence type="ECO:0000313" key="4">
    <source>
        <dbReference type="EMBL" id="EPQ53017.1"/>
    </source>
</evidence>
<sequence>MADPTVTKTVRTRDLGFLPIPPHCRHRPDEVFQLRMWQTAVFALASTFSMNLYYVQPILVQLSNEFDVSYVEVSRIPSLLQAGYAIGLVFLSPLGDLIHRRQLIFLLMTAAAGLTIGLAITKSLVAFEVLSFFVAVVSITPQVLIPLTAELAPPHRRASSIAVVMSGLLMGVMLARVLSGIIAQFSNYHNIYWMGVGGQFLLLIVMYLICPDTPPKNPDLTYFRILGTMVHFAVTEPLLIQTGLILFADSAIYAGFWVTMTFLLSGAPYNYSTLDIGLFGLVGIFGIMTAPFVGRLIDGLIPWAAGLLFIGLILISMAIQTAAGGINVGAVVVAIFVLDVGVQGLQVALTTNVFSINPDARARLNAVVILCGQVMGTSVSTRLFVEGGYRAVGYFALGLAGLDLVLLFLRGPHLPNNRWVGWAGGFGMRKVRPGEVTVKEAVEEVVDHMAEEGQDGGGGGRRDVEKA</sequence>
<feature type="transmembrane region" description="Helical" evidence="2">
    <location>
        <begin position="246"/>
        <end position="264"/>
    </location>
</feature>
<dbReference type="GO" id="GO:0016020">
    <property type="term" value="C:membrane"/>
    <property type="evidence" value="ECO:0007669"/>
    <property type="project" value="UniProtKB-SubCell"/>
</dbReference>
<dbReference type="HOGENOM" id="CLU_001265_23_3_1"/>
<feature type="domain" description="Major facilitator superfamily (MFS) profile" evidence="3">
    <location>
        <begin position="35"/>
        <end position="415"/>
    </location>
</feature>
<dbReference type="eggNOG" id="ENOG502QUXC">
    <property type="taxonomic scope" value="Eukaryota"/>
</dbReference>
<feature type="transmembrane region" description="Helical" evidence="2">
    <location>
        <begin position="126"/>
        <end position="149"/>
    </location>
</feature>
<dbReference type="PROSITE" id="PS50850">
    <property type="entry name" value="MFS"/>
    <property type="match status" value="1"/>
</dbReference>
<evidence type="ECO:0000259" key="3">
    <source>
        <dbReference type="PROSITE" id="PS50850"/>
    </source>
</evidence>
<feature type="transmembrane region" description="Helical" evidence="2">
    <location>
        <begin position="161"/>
        <end position="185"/>
    </location>
</feature>
<feature type="transmembrane region" description="Helical" evidence="2">
    <location>
        <begin position="103"/>
        <end position="120"/>
    </location>
</feature>
<dbReference type="SUPFAM" id="SSF103473">
    <property type="entry name" value="MFS general substrate transporter"/>
    <property type="match status" value="1"/>
</dbReference>
<dbReference type="Proteomes" id="UP000030669">
    <property type="component" value="Unassembled WGS sequence"/>
</dbReference>
<feature type="transmembrane region" description="Helical" evidence="2">
    <location>
        <begin position="191"/>
        <end position="210"/>
    </location>
</feature>
<dbReference type="RefSeq" id="XP_007868194.1">
    <property type="nucleotide sequence ID" value="XM_007870003.1"/>
</dbReference>
<dbReference type="EMBL" id="KB469306">
    <property type="protein sequence ID" value="EPQ53017.1"/>
    <property type="molecule type" value="Genomic_DNA"/>
</dbReference>
<dbReference type="Pfam" id="PF07690">
    <property type="entry name" value="MFS_1"/>
    <property type="match status" value="1"/>
</dbReference>
<dbReference type="PANTHER" id="PTHR42910">
    <property type="entry name" value="TRANSPORTER SCO4007-RELATED"/>
    <property type="match status" value="1"/>
</dbReference>
<keyword evidence="5" id="KW-1185">Reference proteome</keyword>
<dbReference type="AlphaFoldDB" id="S7Q0M2"/>
<dbReference type="KEGG" id="gtr:GLOTRDRAFT_45804"/>
<dbReference type="InterPro" id="IPR011701">
    <property type="entry name" value="MFS"/>
</dbReference>
<feature type="transmembrane region" description="Helical" evidence="2">
    <location>
        <begin position="300"/>
        <end position="319"/>
    </location>
</feature>
<feature type="transmembrane region" description="Helical" evidence="2">
    <location>
        <begin position="326"/>
        <end position="349"/>
    </location>
</feature>
<dbReference type="GeneID" id="19306374"/>
<comment type="subcellular location">
    <subcellularLocation>
        <location evidence="1">Membrane</location>
        <topology evidence="1">Multi-pass membrane protein</topology>
    </subcellularLocation>
</comment>
<dbReference type="OMA" id="CGIMLAR"/>
<keyword evidence="2" id="KW-1133">Transmembrane helix</keyword>